<dbReference type="PANTHER" id="PTHR21426">
    <property type="entry name" value="EXOCYST COMPLEX COMPONENT 8"/>
    <property type="match status" value="1"/>
</dbReference>
<dbReference type="STRING" id="429701.A0A2G9H2N4"/>
<reference evidence="4" key="1">
    <citation type="journal article" date="2018" name="Gigascience">
        <title>Genome assembly of the Pink Ipe (Handroanthus impetiginosus, Bignoniaceae), a highly valued, ecologically keystone Neotropical timber forest tree.</title>
        <authorList>
            <person name="Silva-Junior O.B."/>
            <person name="Grattapaglia D."/>
            <person name="Novaes E."/>
            <person name="Collevatti R.G."/>
        </authorList>
    </citation>
    <scope>NUCLEOTIDE SEQUENCE [LARGE SCALE GENOMIC DNA]</scope>
    <source>
        <strain evidence="4">cv. UFG-1</strain>
    </source>
</reference>
<dbReference type="AlphaFoldDB" id="A0A2G9H2N4"/>
<dbReference type="GO" id="GO:0008104">
    <property type="term" value="P:intracellular protein localization"/>
    <property type="evidence" value="ECO:0007669"/>
    <property type="project" value="TreeGrafter"/>
</dbReference>
<accession>A0A2G9H2N4</accession>
<dbReference type="PANTHER" id="PTHR21426:SF12">
    <property type="entry name" value="EXOCYST COMPLEX COMPONENT 8"/>
    <property type="match status" value="1"/>
</dbReference>
<organism evidence="3 4">
    <name type="scientific">Handroanthus impetiginosus</name>
    <dbReference type="NCBI Taxonomy" id="429701"/>
    <lineage>
        <taxon>Eukaryota</taxon>
        <taxon>Viridiplantae</taxon>
        <taxon>Streptophyta</taxon>
        <taxon>Embryophyta</taxon>
        <taxon>Tracheophyta</taxon>
        <taxon>Spermatophyta</taxon>
        <taxon>Magnoliopsida</taxon>
        <taxon>eudicotyledons</taxon>
        <taxon>Gunneridae</taxon>
        <taxon>Pentapetalae</taxon>
        <taxon>asterids</taxon>
        <taxon>lamiids</taxon>
        <taxon>Lamiales</taxon>
        <taxon>Bignoniaceae</taxon>
        <taxon>Crescentiina</taxon>
        <taxon>Tabebuia alliance</taxon>
        <taxon>Handroanthus</taxon>
    </lineage>
</organism>
<feature type="region of interest" description="Disordered" evidence="2">
    <location>
        <begin position="432"/>
        <end position="462"/>
    </location>
</feature>
<evidence type="ECO:0000256" key="1">
    <source>
        <dbReference type="ARBA" id="ARBA00022448"/>
    </source>
</evidence>
<sequence>MFHQQFHFISNVKTDDYHRASYMHFLPLHLESDTISCFTTSLIGGLFPASFLVHLKATKTASFTCSFMLESMNSSMRVRSTIASTSLVSYQTDLTHATISILPPNDGSKTFFRDFFEDVGPPLSMQLGSKTLDGLYQVFNSCVNMLIRALPGSMEEEANLEGSGNKIVRMAETEAQQVALLANASLLAEELLPRAAMKLSPLNQANYKDDYRRRPMDRQNRNPEKREWRRRLVNSVDRLKDSFWRDSYLTADMYINMDGNMDEIEWSPSPIFQIHRDSIAYNYDVNIMSKQLSLSLIFLLSILCRILGMAGIEADLFVGRERFATLLLMRLTETVILWLSEDQTFWDDIEEGPRPLGPLGLQQFYLDMKFVMCFASQGRYSSRNLHRVVNDIISKALAAFAATGMDPYSVLPEDDWFNEICQDAMERLSGKPKIANGERDLNSPTTSVSAQSISSIRSHGSS</sequence>
<dbReference type="InterPro" id="IPR033961">
    <property type="entry name" value="Exo84"/>
</dbReference>
<feature type="compositionally biased region" description="Low complexity" evidence="2">
    <location>
        <begin position="443"/>
        <end position="462"/>
    </location>
</feature>
<dbReference type="Proteomes" id="UP000231279">
    <property type="component" value="Unassembled WGS sequence"/>
</dbReference>
<keyword evidence="4" id="KW-1185">Reference proteome</keyword>
<dbReference type="OrthoDB" id="642193at2759"/>
<dbReference type="GO" id="GO:0000145">
    <property type="term" value="C:exocyst"/>
    <property type="evidence" value="ECO:0007669"/>
    <property type="project" value="InterPro"/>
</dbReference>
<evidence type="ECO:0000256" key="2">
    <source>
        <dbReference type="SAM" id="MobiDB-lite"/>
    </source>
</evidence>
<comment type="caution">
    <text evidence="3">The sequence shown here is derived from an EMBL/GenBank/DDBJ whole genome shotgun (WGS) entry which is preliminary data.</text>
</comment>
<dbReference type="GO" id="GO:0006887">
    <property type="term" value="P:exocytosis"/>
    <property type="evidence" value="ECO:0007669"/>
    <property type="project" value="InterPro"/>
</dbReference>
<dbReference type="EMBL" id="NKXS01002859">
    <property type="protein sequence ID" value="PIN11778.1"/>
    <property type="molecule type" value="Genomic_DNA"/>
</dbReference>
<name>A0A2G9H2N4_9LAMI</name>
<protein>
    <submittedName>
        <fullName evidence="3">Uncharacterized protein</fullName>
    </submittedName>
</protein>
<proteinExistence type="predicted"/>
<keyword evidence="1" id="KW-0813">Transport</keyword>
<evidence type="ECO:0000313" key="4">
    <source>
        <dbReference type="Proteomes" id="UP000231279"/>
    </source>
</evidence>
<gene>
    <name evidence="3" type="ORF">CDL12_15607</name>
</gene>
<dbReference type="GO" id="GO:0006893">
    <property type="term" value="P:Golgi to plasma membrane transport"/>
    <property type="evidence" value="ECO:0007669"/>
    <property type="project" value="TreeGrafter"/>
</dbReference>
<evidence type="ECO:0000313" key="3">
    <source>
        <dbReference type="EMBL" id="PIN11778.1"/>
    </source>
</evidence>